<gene>
    <name evidence="2" type="ORF">GCM10023322_03050</name>
</gene>
<protein>
    <recommendedName>
        <fullName evidence="1">SnoaL-like domain-containing protein</fullName>
    </recommendedName>
</protein>
<dbReference type="RefSeq" id="WP_345625288.1">
    <property type="nucleotide sequence ID" value="NZ_BAABJQ010000001.1"/>
</dbReference>
<evidence type="ECO:0000313" key="2">
    <source>
        <dbReference type="EMBL" id="GAA5177702.1"/>
    </source>
</evidence>
<dbReference type="EMBL" id="BAABJQ010000001">
    <property type="protein sequence ID" value="GAA5177702.1"/>
    <property type="molecule type" value="Genomic_DNA"/>
</dbReference>
<organism evidence="2 3">
    <name type="scientific">Rugosimonospora acidiphila</name>
    <dbReference type="NCBI Taxonomy" id="556531"/>
    <lineage>
        <taxon>Bacteria</taxon>
        <taxon>Bacillati</taxon>
        <taxon>Actinomycetota</taxon>
        <taxon>Actinomycetes</taxon>
        <taxon>Micromonosporales</taxon>
        <taxon>Micromonosporaceae</taxon>
        <taxon>Rugosimonospora</taxon>
    </lineage>
</organism>
<comment type="caution">
    <text evidence="2">The sequence shown here is derived from an EMBL/GenBank/DDBJ whole genome shotgun (WGS) entry which is preliminary data.</text>
</comment>
<dbReference type="Pfam" id="PF12680">
    <property type="entry name" value="SnoaL_2"/>
    <property type="match status" value="1"/>
</dbReference>
<accession>A0ABP9RIA4</accession>
<proteinExistence type="predicted"/>
<feature type="domain" description="SnoaL-like" evidence="1">
    <location>
        <begin position="8"/>
        <end position="113"/>
    </location>
</feature>
<dbReference type="InterPro" id="IPR032710">
    <property type="entry name" value="NTF2-like_dom_sf"/>
</dbReference>
<dbReference type="SUPFAM" id="SSF54427">
    <property type="entry name" value="NTF2-like"/>
    <property type="match status" value="1"/>
</dbReference>
<dbReference type="InterPro" id="IPR037401">
    <property type="entry name" value="SnoaL-like"/>
</dbReference>
<reference evidence="3" key="1">
    <citation type="journal article" date="2019" name="Int. J. Syst. Evol. Microbiol.">
        <title>The Global Catalogue of Microorganisms (GCM) 10K type strain sequencing project: providing services to taxonomists for standard genome sequencing and annotation.</title>
        <authorList>
            <consortium name="The Broad Institute Genomics Platform"/>
            <consortium name="The Broad Institute Genome Sequencing Center for Infectious Disease"/>
            <person name="Wu L."/>
            <person name="Ma J."/>
        </authorList>
    </citation>
    <scope>NUCLEOTIDE SEQUENCE [LARGE SCALE GENOMIC DNA]</scope>
    <source>
        <strain evidence="3">JCM 18304</strain>
    </source>
</reference>
<keyword evidence="3" id="KW-1185">Reference proteome</keyword>
<evidence type="ECO:0000313" key="3">
    <source>
        <dbReference type="Proteomes" id="UP001501570"/>
    </source>
</evidence>
<dbReference type="Gene3D" id="3.10.450.50">
    <property type="match status" value="1"/>
</dbReference>
<evidence type="ECO:0000259" key="1">
    <source>
        <dbReference type="Pfam" id="PF12680"/>
    </source>
</evidence>
<dbReference type="Proteomes" id="UP001501570">
    <property type="component" value="Unassembled WGS sequence"/>
</dbReference>
<name>A0ABP9RIA4_9ACTN</name>
<sequence length="120" mass="13618">MLDPQRFAERYVALWNEPDPGARCLAIAEVFAERARYCNALHRYDGLDEITDAIQASHERWIGQGYVFRARDGAATHHDALRLRWDMLPAAGGEVASIGTDLIVLDEDGRIARDYQFIEN</sequence>